<organism evidence="1 2">
    <name type="scientific">Aquipseudomonas campi</name>
    <dbReference type="NCBI Taxonomy" id="2731681"/>
    <lineage>
        <taxon>Bacteria</taxon>
        <taxon>Pseudomonadati</taxon>
        <taxon>Pseudomonadota</taxon>
        <taxon>Gammaproteobacteria</taxon>
        <taxon>Pseudomonadales</taxon>
        <taxon>Pseudomonadaceae</taxon>
        <taxon>Aquipseudomonas</taxon>
    </lineage>
</organism>
<dbReference type="AlphaFoldDB" id="A0A6M8FFT7"/>
<dbReference type="EMBL" id="CP053697">
    <property type="protein sequence ID" value="QKE63082.1"/>
    <property type="molecule type" value="Genomic_DNA"/>
</dbReference>
<dbReference type="KEGG" id="pcam:HNE05_06800"/>
<sequence>MARIALTSALRGEYEHLFNSCQIRPAKAGEVEALIDKLNGNRPRYQQVGQALGIPWGFIAVVHNMESGQSFSGHLHNGDPLTARTVQVPAGRPKTGNPPFPWEESAEDALLLKKLGAMTDWSLAGTLYQLELYNGFGYRLHHPHVLTPYLWSYCNHYSSGKYVADGTWSDSAVSKQCGAAVLLRRMAERGLVEFADQPKPEAATGPLVVAYSMSACADPLETRRVEALQGWLNTFPGIFVKVDGIPGKRTSEAYQRVTGGYLPGDPRVRQRIAA</sequence>
<protein>
    <recommendedName>
        <fullName evidence="3">Lysozyme family protein</fullName>
    </recommendedName>
</protein>
<evidence type="ECO:0000313" key="2">
    <source>
        <dbReference type="Proteomes" id="UP000501379"/>
    </source>
</evidence>
<dbReference type="Proteomes" id="UP000501379">
    <property type="component" value="Chromosome"/>
</dbReference>
<name>A0A6M8FFT7_9GAMM</name>
<evidence type="ECO:0000313" key="1">
    <source>
        <dbReference type="EMBL" id="QKE63082.1"/>
    </source>
</evidence>
<proteinExistence type="predicted"/>
<gene>
    <name evidence="1" type="ORF">HNE05_06800</name>
</gene>
<evidence type="ECO:0008006" key="3">
    <source>
        <dbReference type="Google" id="ProtNLM"/>
    </source>
</evidence>
<dbReference type="RefSeq" id="WP_173205973.1">
    <property type="nucleotide sequence ID" value="NZ_CP053697.2"/>
</dbReference>
<accession>A0A6M8FFT7</accession>
<reference evidence="1" key="1">
    <citation type="submission" date="2020-07" db="EMBL/GenBank/DDBJ databases">
        <title>Nitrate ammonifying Pseudomonas campi sp. nov. isolated from German agricultural grassland.</title>
        <authorList>
            <person name="Timsy T."/>
            <person name="Ulrich A."/>
            <person name="Spanner T."/>
            <person name="Foesel B."/>
            <person name="Kolb S."/>
            <person name="Horn M.A."/>
            <person name="Behrendt U."/>
        </authorList>
    </citation>
    <scope>NUCLEOTIDE SEQUENCE</scope>
    <source>
        <strain evidence="1">S1-A32-2</strain>
    </source>
</reference>
<keyword evidence="2" id="KW-1185">Reference proteome</keyword>